<feature type="compositionally biased region" description="Basic and acidic residues" evidence="1">
    <location>
        <begin position="99"/>
        <end position="140"/>
    </location>
</feature>
<reference evidence="3" key="1">
    <citation type="submission" date="2020-01" db="EMBL/GenBank/DDBJ databases">
        <title>Draft genome sequence of the Termite Coptotermes fromosanus.</title>
        <authorList>
            <person name="Itakura S."/>
            <person name="Yosikawa Y."/>
            <person name="Umezawa K."/>
        </authorList>
    </citation>
    <scope>NUCLEOTIDE SEQUENCE [LARGE SCALE GENOMIC DNA]</scope>
</reference>
<dbReference type="OrthoDB" id="2083at2759"/>
<feature type="compositionally biased region" description="Polar residues" evidence="1">
    <location>
        <begin position="43"/>
        <end position="53"/>
    </location>
</feature>
<dbReference type="EMBL" id="BLKM01000011">
    <property type="protein sequence ID" value="GFG28143.1"/>
    <property type="molecule type" value="Genomic_DNA"/>
</dbReference>
<feature type="non-terminal residue" evidence="2">
    <location>
        <position position="140"/>
    </location>
</feature>
<feature type="compositionally biased region" description="Basic and acidic residues" evidence="1">
    <location>
        <begin position="54"/>
        <end position="88"/>
    </location>
</feature>
<comment type="caution">
    <text evidence="2">The sequence shown here is derived from an EMBL/GenBank/DDBJ whole genome shotgun (WGS) entry which is preliminary data.</text>
</comment>
<accession>A0A6L2P7K5</accession>
<evidence type="ECO:0000256" key="1">
    <source>
        <dbReference type="SAM" id="MobiDB-lite"/>
    </source>
</evidence>
<evidence type="ECO:0000313" key="2">
    <source>
        <dbReference type="EMBL" id="GFG28143.1"/>
    </source>
</evidence>
<dbReference type="Proteomes" id="UP000502823">
    <property type="component" value="Unassembled WGS sequence"/>
</dbReference>
<gene>
    <name evidence="2" type="ORF">Cfor_12527</name>
</gene>
<keyword evidence="3" id="KW-1185">Reference proteome</keyword>
<protein>
    <submittedName>
        <fullName evidence="2">Uncharacterized protein</fullName>
    </submittedName>
</protein>
<dbReference type="InParanoid" id="A0A6L2P7K5"/>
<organism evidence="2 3">
    <name type="scientific">Coptotermes formosanus</name>
    <name type="common">Formosan subterranean termite</name>
    <dbReference type="NCBI Taxonomy" id="36987"/>
    <lineage>
        <taxon>Eukaryota</taxon>
        <taxon>Metazoa</taxon>
        <taxon>Ecdysozoa</taxon>
        <taxon>Arthropoda</taxon>
        <taxon>Hexapoda</taxon>
        <taxon>Insecta</taxon>
        <taxon>Pterygota</taxon>
        <taxon>Neoptera</taxon>
        <taxon>Polyneoptera</taxon>
        <taxon>Dictyoptera</taxon>
        <taxon>Blattodea</taxon>
        <taxon>Blattoidea</taxon>
        <taxon>Termitoidae</taxon>
        <taxon>Rhinotermitidae</taxon>
        <taxon>Coptotermes</taxon>
    </lineage>
</organism>
<sequence>MAVVIETTLGDITVDLFTEERPRRRGVQHISEATETKQDTGGMLTSGSVTFQKMENRRTVDCTENREGENQHHYHTSDKSSRGNESSKDNNNMYKKNRKHEDASRRGYRQEEARNDKDKDVRSGHSHGRSSEVSRSKREE</sequence>
<evidence type="ECO:0000313" key="3">
    <source>
        <dbReference type="Proteomes" id="UP000502823"/>
    </source>
</evidence>
<proteinExistence type="predicted"/>
<dbReference type="AlphaFoldDB" id="A0A6L2P7K5"/>
<feature type="region of interest" description="Disordered" evidence="1">
    <location>
        <begin position="23"/>
        <end position="140"/>
    </location>
</feature>
<name>A0A6L2P7K5_COPFO</name>